<keyword evidence="1" id="KW-0472">Membrane</keyword>
<dbReference type="Proteomes" id="UP000252008">
    <property type="component" value="Unassembled WGS sequence"/>
</dbReference>
<protein>
    <submittedName>
        <fullName evidence="3">Uncharacterized protein</fullName>
    </submittedName>
</protein>
<evidence type="ECO:0000256" key="1">
    <source>
        <dbReference type="SAM" id="Phobius"/>
    </source>
</evidence>
<dbReference type="AlphaFoldDB" id="A0A375YJD3"/>
<dbReference type="RefSeq" id="WP_083141550.1">
    <property type="nucleotide sequence ID" value="NZ_MVID01000001.1"/>
</dbReference>
<proteinExistence type="predicted"/>
<feature type="transmembrane region" description="Helical" evidence="1">
    <location>
        <begin position="40"/>
        <end position="56"/>
    </location>
</feature>
<evidence type="ECO:0000313" key="3">
    <source>
        <dbReference type="EMBL" id="SRX81221.1"/>
    </source>
</evidence>
<sequence>MPTPPKTRARWVRGTLVGVSSAVTTLGAHAAAGGMLPQGSALVLTLLLCATVGAVSCRPRTDGHVARFAAPTAALFAAQYLGHMALSVTGHHHASVDLIPGAPMLAAHLAAAVLLGAAIAAVEYLYAVCASVLCWLRLFALRAARPTVRVRRRVTKVVVARPVLTTGLGMRAPPAPAAV</sequence>
<dbReference type="EMBL" id="UEGS01000001">
    <property type="protein sequence ID" value="SRX81221.1"/>
    <property type="molecule type" value="Genomic_DNA"/>
</dbReference>
<organism evidence="3 4">
    <name type="scientific">Mycolicibacterium parafortuitum</name>
    <name type="common">Mycobacterium parafortuitum</name>
    <dbReference type="NCBI Taxonomy" id="39692"/>
    <lineage>
        <taxon>Bacteria</taxon>
        <taxon>Bacillati</taxon>
        <taxon>Actinomycetota</taxon>
        <taxon>Actinomycetes</taxon>
        <taxon>Mycobacteriales</taxon>
        <taxon>Mycobacteriaceae</taxon>
        <taxon>Mycolicibacterium</taxon>
    </lineage>
</organism>
<feature type="transmembrane region" description="Helical" evidence="1">
    <location>
        <begin position="68"/>
        <end position="86"/>
    </location>
</feature>
<keyword evidence="2" id="KW-0732">Signal</keyword>
<reference evidence="3 4" key="1">
    <citation type="submission" date="2018-05" db="EMBL/GenBank/DDBJ databases">
        <authorList>
            <consortium name="IHU Genomes"/>
        </authorList>
    </citation>
    <scope>NUCLEOTIDE SEQUENCE [LARGE SCALE GENOMIC DNA]</scope>
    <source>
        <strain evidence="3 4">P7335</strain>
    </source>
</reference>
<feature type="signal peptide" evidence="2">
    <location>
        <begin position="1"/>
        <end position="30"/>
    </location>
</feature>
<accession>A0A375YJD3</accession>
<keyword evidence="1" id="KW-1133">Transmembrane helix</keyword>
<evidence type="ECO:0000313" key="4">
    <source>
        <dbReference type="Proteomes" id="UP000252008"/>
    </source>
</evidence>
<feature type="transmembrane region" description="Helical" evidence="1">
    <location>
        <begin position="106"/>
        <end position="136"/>
    </location>
</feature>
<gene>
    <name evidence="3" type="ORF">MPP7335_02970</name>
</gene>
<keyword evidence="4" id="KW-1185">Reference proteome</keyword>
<keyword evidence="1" id="KW-0812">Transmembrane</keyword>
<evidence type="ECO:0000256" key="2">
    <source>
        <dbReference type="SAM" id="SignalP"/>
    </source>
</evidence>
<feature type="chain" id="PRO_5016698408" evidence="2">
    <location>
        <begin position="31"/>
        <end position="179"/>
    </location>
</feature>
<name>A0A375YJD3_MYCPF</name>
<dbReference type="STRING" id="39692.BST38_02080"/>